<keyword evidence="2" id="KW-0732">Signal</keyword>
<evidence type="ECO:0000256" key="1">
    <source>
        <dbReference type="SAM" id="MobiDB-lite"/>
    </source>
</evidence>
<accession>A0A2T0U3N2</accession>
<keyword evidence="4" id="KW-1185">Reference proteome</keyword>
<evidence type="ECO:0008006" key="5">
    <source>
        <dbReference type="Google" id="ProtNLM"/>
    </source>
</evidence>
<organism evidence="3 4">
    <name type="scientific">Knoellia remsis</name>
    <dbReference type="NCBI Taxonomy" id="407159"/>
    <lineage>
        <taxon>Bacteria</taxon>
        <taxon>Bacillati</taxon>
        <taxon>Actinomycetota</taxon>
        <taxon>Actinomycetes</taxon>
        <taxon>Micrococcales</taxon>
        <taxon>Intrasporangiaceae</taxon>
        <taxon>Knoellia</taxon>
    </lineage>
</organism>
<feature type="compositionally biased region" description="Polar residues" evidence="1">
    <location>
        <begin position="41"/>
        <end position="73"/>
    </location>
</feature>
<protein>
    <recommendedName>
        <fullName evidence="5">PKD domain-containing protein</fullName>
    </recommendedName>
</protein>
<proteinExistence type="predicted"/>
<feature type="signal peptide" evidence="2">
    <location>
        <begin position="1"/>
        <end position="24"/>
    </location>
</feature>
<gene>
    <name evidence="3" type="ORF">BCF74_13223</name>
</gene>
<evidence type="ECO:0000313" key="4">
    <source>
        <dbReference type="Proteomes" id="UP000237822"/>
    </source>
</evidence>
<reference evidence="3 4" key="1">
    <citation type="submission" date="2018-03" db="EMBL/GenBank/DDBJ databases">
        <title>Genomic Encyclopedia of Archaeal and Bacterial Type Strains, Phase II (KMG-II): from individual species to whole genera.</title>
        <authorList>
            <person name="Goeker M."/>
        </authorList>
    </citation>
    <scope>NUCLEOTIDE SEQUENCE [LARGE SCALE GENOMIC DNA]</scope>
    <source>
        <strain evidence="3 4">ATCC BAA-1496</strain>
    </source>
</reference>
<dbReference type="EMBL" id="PVTI01000032">
    <property type="protein sequence ID" value="PRY52529.1"/>
    <property type="molecule type" value="Genomic_DNA"/>
</dbReference>
<dbReference type="AlphaFoldDB" id="A0A2T0U3N2"/>
<feature type="compositionally biased region" description="Pro residues" evidence="1">
    <location>
        <begin position="29"/>
        <end position="39"/>
    </location>
</feature>
<dbReference type="Proteomes" id="UP000237822">
    <property type="component" value="Unassembled WGS sequence"/>
</dbReference>
<name>A0A2T0U3N2_9MICO</name>
<feature type="chain" id="PRO_5038644670" description="PKD domain-containing protein" evidence="2">
    <location>
        <begin position="25"/>
        <end position="322"/>
    </location>
</feature>
<comment type="caution">
    <text evidence="3">The sequence shown here is derived from an EMBL/GenBank/DDBJ whole genome shotgun (WGS) entry which is preliminary data.</text>
</comment>
<evidence type="ECO:0000256" key="2">
    <source>
        <dbReference type="SAM" id="SignalP"/>
    </source>
</evidence>
<sequence length="322" mass="34137">MAHRKLAHRVVVAVALSLCLPSWAAADPTPSPSEPPPPTTGFNTDWSKNGASAGAWQQGQEQNPRGNAGQASNPGTTTGAPAKPTHEFKVSTACDPTPSGPDEGTGYGDGNCDFAQRGCSYENPPSDRYMQRYWSRPIGSTGPWTLVGNNCNPSQAPEGAPAPPPVPTVGQINAAFAALPFAKPTVAIQPVGNVTLVNLPTYYEATWPGSGLKPGDISKKVQLLSWSIEFRIDPATYRYDFGDGEFSKVTKDLGGPYPDGKIRHTYTKAAASVPVKVDAAMTGAFRVNGGPWQDLDTVAELENEPVTTLQVRTAKARLYNNG</sequence>
<feature type="region of interest" description="Disordered" evidence="1">
    <location>
        <begin position="25"/>
        <end position="109"/>
    </location>
</feature>
<feature type="compositionally biased region" description="Low complexity" evidence="1">
    <location>
        <begin position="74"/>
        <end position="83"/>
    </location>
</feature>
<evidence type="ECO:0000313" key="3">
    <source>
        <dbReference type="EMBL" id="PRY52529.1"/>
    </source>
</evidence>